<evidence type="ECO:0000256" key="1">
    <source>
        <dbReference type="SAM" id="MobiDB-lite"/>
    </source>
</evidence>
<dbReference type="Pfam" id="PF11661">
    <property type="entry name" value="DUF2986"/>
    <property type="match status" value="1"/>
</dbReference>
<accession>A0ABX8PRU8</accession>
<name>A0ABX8PRU8_9PSED</name>
<evidence type="ECO:0000313" key="3">
    <source>
        <dbReference type="Proteomes" id="UP000646386"/>
    </source>
</evidence>
<dbReference type="RefSeq" id="WP_095118515.1">
    <property type="nucleotide sequence ID" value="NZ_CP077089.1"/>
</dbReference>
<dbReference type="Proteomes" id="UP000646386">
    <property type="component" value="Chromosome"/>
</dbReference>
<protein>
    <submittedName>
        <fullName evidence="2">DUF2986 domain-containing protein</fullName>
    </submittedName>
</protein>
<organism evidence="2 3">
    <name type="scientific">Pseudomonas tensinigenes</name>
    <dbReference type="NCBI Taxonomy" id="2745511"/>
    <lineage>
        <taxon>Bacteria</taxon>
        <taxon>Pseudomonadati</taxon>
        <taxon>Pseudomonadota</taxon>
        <taxon>Gammaproteobacteria</taxon>
        <taxon>Pseudomonadales</taxon>
        <taxon>Pseudomonadaceae</taxon>
        <taxon>Pseudomonas</taxon>
    </lineage>
</organism>
<keyword evidence="3" id="KW-1185">Reference proteome</keyword>
<proteinExistence type="predicted"/>
<reference evidence="2 3" key="2">
    <citation type="journal article" date="2021" name="Microorganisms">
        <title>The Ever-Expanding Pseudomonas Genus: Description of 43 New Species and Partition of the Pseudomonas putida Group.</title>
        <authorList>
            <person name="Girard L."/>
            <person name="Lood C."/>
            <person name="Hofte M."/>
            <person name="Vandamme P."/>
            <person name="Rokni-Zadeh H."/>
            <person name="van Noort V."/>
            <person name="Lavigne R."/>
            <person name="De Mot R."/>
        </authorList>
    </citation>
    <scope>NUCLEOTIDE SEQUENCE [LARGE SCALE GENOMIC DNA]</scope>
    <source>
        <strain evidence="2 3">ZA 5.3</strain>
    </source>
</reference>
<feature type="region of interest" description="Disordered" evidence="1">
    <location>
        <begin position="1"/>
        <end position="28"/>
    </location>
</feature>
<dbReference type="InterPro" id="IPR021677">
    <property type="entry name" value="DUF2986"/>
</dbReference>
<dbReference type="EMBL" id="CP077089">
    <property type="protein sequence ID" value="QXI03802.1"/>
    <property type="molecule type" value="Genomic_DNA"/>
</dbReference>
<feature type="region of interest" description="Disordered" evidence="1">
    <location>
        <begin position="33"/>
        <end position="52"/>
    </location>
</feature>
<evidence type="ECO:0000313" key="2">
    <source>
        <dbReference type="EMBL" id="QXI03802.1"/>
    </source>
</evidence>
<gene>
    <name evidence="2" type="ORF">HU718_017375</name>
</gene>
<sequence>MNRQKKLQQLFKEKAKKASAKLAPKKPKYISKADRAKLEAEAGSDSVMSSES</sequence>
<feature type="compositionally biased region" description="Basic residues" evidence="1">
    <location>
        <begin position="14"/>
        <end position="28"/>
    </location>
</feature>
<reference evidence="2 3" key="1">
    <citation type="journal article" date="2020" name="Microorganisms">
        <title>Reliable Identification of Environmental Pseudomonas Isolates Using the rpoD Gene.</title>
        <authorList>
            <consortium name="The Broad Institute Genome Sequencing Platform"/>
            <person name="Girard L."/>
            <person name="Lood C."/>
            <person name="Rokni-Zadeh H."/>
            <person name="van Noort V."/>
            <person name="Lavigne R."/>
            <person name="De Mot R."/>
        </authorList>
    </citation>
    <scope>NUCLEOTIDE SEQUENCE [LARGE SCALE GENOMIC DNA]</scope>
    <source>
        <strain evidence="2 3">ZA 5.3</strain>
    </source>
</reference>